<feature type="compositionally biased region" description="Low complexity" evidence="1">
    <location>
        <begin position="123"/>
        <end position="147"/>
    </location>
</feature>
<protein>
    <submittedName>
        <fullName evidence="2">Uncharacterized protein</fullName>
    </submittedName>
</protein>
<dbReference type="Proteomes" id="UP001530400">
    <property type="component" value="Unassembled WGS sequence"/>
</dbReference>
<feature type="compositionally biased region" description="Basic and acidic residues" evidence="1">
    <location>
        <begin position="110"/>
        <end position="122"/>
    </location>
</feature>
<evidence type="ECO:0000313" key="3">
    <source>
        <dbReference type="Proteomes" id="UP001530400"/>
    </source>
</evidence>
<evidence type="ECO:0000313" key="2">
    <source>
        <dbReference type="EMBL" id="KAL3775240.1"/>
    </source>
</evidence>
<feature type="region of interest" description="Disordered" evidence="1">
    <location>
        <begin position="73"/>
        <end position="172"/>
    </location>
</feature>
<gene>
    <name evidence="2" type="ORF">ACHAWO_012991</name>
</gene>
<organism evidence="2 3">
    <name type="scientific">Cyclotella atomus</name>
    <dbReference type="NCBI Taxonomy" id="382360"/>
    <lineage>
        <taxon>Eukaryota</taxon>
        <taxon>Sar</taxon>
        <taxon>Stramenopiles</taxon>
        <taxon>Ochrophyta</taxon>
        <taxon>Bacillariophyta</taxon>
        <taxon>Coscinodiscophyceae</taxon>
        <taxon>Thalassiosirophycidae</taxon>
        <taxon>Stephanodiscales</taxon>
        <taxon>Stephanodiscaceae</taxon>
        <taxon>Cyclotella</taxon>
    </lineage>
</organism>
<name>A0ABD3NGY6_9STRA</name>
<reference evidence="2 3" key="1">
    <citation type="submission" date="2024-10" db="EMBL/GenBank/DDBJ databases">
        <title>Updated reference genomes for cyclostephanoid diatoms.</title>
        <authorList>
            <person name="Roberts W.R."/>
            <person name="Alverson A.J."/>
        </authorList>
    </citation>
    <scope>NUCLEOTIDE SEQUENCE [LARGE SCALE GENOMIC DNA]</scope>
    <source>
        <strain evidence="2 3">AJA010-31</strain>
    </source>
</reference>
<proteinExistence type="predicted"/>
<accession>A0ABD3NGY6</accession>
<keyword evidence="3" id="KW-1185">Reference proteome</keyword>
<evidence type="ECO:0000256" key="1">
    <source>
        <dbReference type="SAM" id="MobiDB-lite"/>
    </source>
</evidence>
<feature type="compositionally biased region" description="Basic and acidic residues" evidence="1">
    <location>
        <begin position="161"/>
        <end position="172"/>
    </location>
</feature>
<dbReference type="AlphaFoldDB" id="A0ABD3NGY6"/>
<sequence length="217" mass="24886">MAAQQHDDLKRRRLNLKEQRDAYIHTMADPSMVFDGRDILSQYKLTLRESEKAKSELLSLCLVYRPVKNCKVNDEKRYSSPPPASTRLFDNSDATSSTESESQVPNASDDAPRCKLVDRKPSNDSSTSTATTEDTSATAETTENTSSRDLFRRKKSSPKHRCAEKNRNLKSAMKEPKYLRSRNFKCNSQMATKDIDQRREKLVHFRGNVEVYCYKSC</sequence>
<dbReference type="EMBL" id="JALLPJ020001162">
    <property type="protein sequence ID" value="KAL3775240.1"/>
    <property type="molecule type" value="Genomic_DNA"/>
</dbReference>
<feature type="compositionally biased region" description="Polar residues" evidence="1">
    <location>
        <begin position="88"/>
        <end position="106"/>
    </location>
</feature>
<comment type="caution">
    <text evidence="2">The sequence shown here is derived from an EMBL/GenBank/DDBJ whole genome shotgun (WGS) entry which is preliminary data.</text>
</comment>
<feature type="compositionally biased region" description="Basic residues" evidence="1">
    <location>
        <begin position="151"/>
        <end position="160"/>
    </location>
</feature>